<dbReference type="PANTHER" id="PTHR48081">
    <property type="entry name" value="AB HYDROLASE SUPERFAMILY PROTEIN C4A8.06C"/>
    <property type="match status" value="1"/>
</dbReference>
<dbReference type="SUPFAM" id="SSF53474">
    <property type="entry name" value="alpha/beta-Hydrolases"/>
    <property type="match status" value="1"/>
</dbReference>
<feature type="domain" description="BD-FAE-like" evidence="2">
    <location>
        <begin position="49"/>
        <end position="252"/>
    </location>
</feature>
<evidence type="ECO:0000259" key="2">
    <source>
        <dbReference type="Pfam" id="PF20434"/>
    </source>
</evidence>
<keyword evidence="1" id="KW-0378">Hydrolase</keyword>
<dbReference type="InterPro" id="IPR049492">
    <property type="entry name" value="BD-FAE-like_dom"/>
</dbReference>
<dbReference type="Pfam" id="PF20434">
    <property type="entry name" value="BD-FAE"/>
    <property type="match status" value="1"/>
</dbReference>
<protein>
    <recommendedName>
        <fullName evidence="2">BD-FAE-like domain-containing protein</fullName>
    </recommendedName>
</protein>
<accession>A0A382S0M4</accession>
<dbReference type="InterPro" id="IPR029058">
    <property type="entry name" value="AB_hydrolase_fold"/>
</dbReference>
<dbReference type="AlphaFoldDB" id="A0A382S0M4"/>
<name>A0A382S0M4_9ZZZZ</name>
<organism evidence="3">
    <name type="scientific">marine metagenome</name>
    <dbReference type="NCBI Taxonomy" id="408172"/>
    <lineage>
        <taxon>unclassified sequences</taxon>
        <taxon>metagenomes</taxon>
        <taxon>ecological metagenomes</taxon>
    </lineage>
</organism>
<dbReference type="Gene3D" id="3.40.50.1820">
    <property type="entry name" value="alpha/beta hydrolase"/>
    <property type="match status" value="1"/>
</dbReference>
<feature type="non-terminal residue" evidence="3">
    <location>
        <position position="1"/>
    </location>
</feature>
<evidence type="ECO:0000313" key="3">
    <source>
        <dbReference type="EMBL" id="SVD02817.1"/>
    </source>
</evidence>
<dbReference type="GO" id="GO:0016787">
    <property type="term" value="F:hydrolase activity"/>
    <property type="evidence" value="ECO:0007669"/>
    <property type="project" value="UniProtKB-KW"/>
</dbReference>
<proteinExistence type="predicted"/>
<evidence type="ECO:0000256" key="1">
    <source>
        <dbReference type="ARBA" id="ARBA00022801"/>
    </source>
</evidence>
<sequence>PLGIPEIIRRQLMTTEKAHQYNPSDLYEVRVHDEEYLNVGGVIRQVRIYQPGGPGPFPMLLSIHGGAWTDKDHTEYASTSRPLAATGLVVAAIGMRVGEGFPYPTQIQDINYGVRWLKAHAGEFNGDPHTVGGIGYSSGGHTLPLAAMRINDSRYTALPLGGSSPDDAKLAWMISCWPVIEPYLRYEIAREKGNTALMEKHHMFFQGDEAMHESTPLNIIESGESLTLPPALVLHGTADDVMPIEASERFVSAYNKVGGKAQLVPFQGKGHGWAREAGAEADEFVKIATEFIAQQLG</sequence>
<gene>
    <name evidence="3" type="ORF">METZ01_LOCUS355671</name>
</gene>
<dbReference type="InterPro" id="IPR050300">
    <property type="entry name" value="GDXG_lipolytic_enzyme"/>
</dbReference>
<reference evidence="3" key="1">
    <citation type="submission" date="2018-05" db="EMBL/GenBank/DDBJ databases">
        <authorList>
            <person name="Lanie J.A."/>
            <person name="Ng W.-L."/>
            <person name="Kazmierczak K.M."/>
            <person name="Andrzejewski T.M."/>
            <person name="Davidsen T.M."/>
            <person name="Wayne K.J."/>
            <person name="Tettelin H."/>
            <person name="Glass J.I."/>
            <person name="Rusch D."/>
            <person name="Podicherti R."/>
            <person name="Tsui H.-C.T."/>
            <person name="Winkler M.E."/>
        </authorList>
    </citation>
    <scope>NUCLEOTIDE SEQUENCE</scope>
</reference>
<dbReference type="EMBL" id="UINC01125170">
    <property type="protein sequence ID" value="SVD02817.1"/>
    <property type="molecule type" value="Genomic_DNA"/>
</dbReference>